<accession>A0AAQ3UAZ0</accession>
<feature type="region of interest" description="Disordered" evidence="1">
    <location>
        <begin position="1"/>
        <end position="76"/>
    </location>
</feature>
<keyword evidence="3" id="KW-1185">Reference proteome</keyword>
<evidence type="ECO:0000313" key="3">
    <source>
        <dbReference type="Proteomes" id="UP001341281"/>
    </source>
</evidence>
<sequence length="76" mass="8844">MTGQALDRRGHSRPRWTCGPNPAQRPNLPFNSNPEPEHQEDDPEDPEYLPKENTDEQDPGDDEPDNIVTRDDWYED</sequence>
<gene>
    <name evidence="2" type="ORF">U9M48_035276</name>
</gene>
<organism evidence="2 3">
    <name type="scientific">Paspalum notatum var. saurae</name>
    <dbReference type="NCBI Taxonomy" id="547442"/>
    <lineage>
        <taxon>Eukaryota</taxon>
        <taxon>Viridiplantae</taxon>
        <taxon>Streptophyta</taxon>
        <taxon>Embryophyta</taxon>
        <taxon>Tracheophyta</taxon>
        <taxon>Spermatophyta</taxon>
        <taxon>Magnoliopsida</taxon>
        <taxon>Liliopsida</taxon>
        <taxon>Poales</taxon>
        <taxon>Poaceae</taxon>
        <taxon>PACMAD clade</taxon>
        <taxon>Panicoideae</taxon>
        <taxon>Andropogonodae</taxon>
        <taxon>Paspaleae</taxon>
        <taxon>Paspalinae</taxon>
        <taxon>Paspalum</taxon>
    </lineage>
</organism>
<evidence type="ECO:0000256" key="1">
    <source>
        <dbReference type="SAM" id="MobiDB-lite"/>
    </source>
</evidence>
<dbReference type="Proteomes" id="UP001341281">
    <property type="component" value="Chromosome 08"/>
</dbReference>
<evidence type="ECO:0000313" key="2">
    <source>
        <dbReference type="EMBL" id="WVZ88803.1"/>
    </source>
</evidence>
<dbReference type="EMBL" id="CP144752">
    <property type="protein sequence ID" value="WVZ88803.1"/>
    <property type="molecule type" value="Genomic_DNA"/>
</dbReference>
<feature type="compositionally biased region" description="Acidic residues" evidence="1">
    <location>
        <begin position="38"/>
        <end position="47"/>
    </location>
</feature>
<protein>
    <submittedName>
        <fullName evidence="2">Uncharacterized protein</fullName>
    </submittedName>
</protein>
<feature type="compositionally biased region" description="Acidic residues" evidence="1">
    <location>
        <begin position="55"/>
        <end position="65"/>
    </location>
</feature>
<name>A0AAQ3UAZ0_PASNO</name>
<proteinExistence type="predicted"/>
<reference evidence="2 3" key="1">
    <citation type="submission" date="2024-02" db="EMBL/GenBank/DDBJ databases">
        <title>High-quality chromosome-scale genome assembly of Pensacola bahiagrass (Paspalum notatum Flugge var. saurae).</title>
        <authorList>
            <person name="Vega J.M."/>
            <person name="Podio M."/>
            <person name="Orjuela J."/>
            <person name="Siena L.A."/>
            <person name="Pessino S.C."/>
            <person name="Combes M.C."/>
            <person name="Mariac C."/>
            <person name="Albertini E."/>
            <person name="Pupilli F."/>
            <person name="Ortiz J.P.A."/>
            <person name="Leblanc O."/>
        </authorList>
    </citation>
    <scope>NUCLEOTIDE SEQUENCE [LARGE SCALE GENOMIC DNA]</scope>
    <source>
        <strain evidence="2">R1</strain>
        <tissue evidence="2">Leaf</tissue>
    </source>
</reference>
<dbReference type="AlphaFoldDB" id="A0AAQ3UAZ0"/>